<comment type="similarity">
    <text evidence="1">Belongs to the eukaryotic ribosomal protein eL33 family.</text>
</comment>
<dbReference type="EMBL" id="GL883010">
    <property type="protein sequence ID" value="EGG20597.1"/>
    <property type="molecule type" value="Genomic_DNA"/>
</dbReference>
<dbReference type="PANTHER" id="PTHR10902">
    <property type="entry name" value="60S RIBOSOMAL PROTEIN L35A"/>
    <property type="match status" value="1"/>
</dbReference>
<gene>
    <name evidence="4" type="primary">rpl35a</name>
    <name evidence="4" type="ORF">DFA_00458</name>
</gene>
<protein>
    <submittedName>
        <fullName evidence="4">S60 ribosomal protein L35a</fullName>
    </submittedName>
</protein>
<dbReference type="SUPFAM" id="SSF50447">
    <property type="entry name" value="Translation proteins"/>
    <property type="match status" value="1"/>
</dbReference>
<dbReference type="Proteomes" id="UP000007797">
    <property type="component" value="Unassembled WGS sequence"/>
</dbReference>
<keyword evidence="2 4" id="KW-0689">Ribosomal protein</keyword>
<dbReference type="Pfam" id="PF01247">
    <property type="entry name" value="Ribosomal_L35Ae"/>
    <property type="match status" value="1"/>
</dbReference>
<dbReference type="GO" id="GO:1990904">
    <property type="term" value="C:ribonucleoprotein complex"/>
    <property type="evidence" value="ECO:0007669"/>
    <property type="project" value="UniProtKB-KW"/>
</dbReference>
<dbReference type="GO" id="GO:0006412">
    <property type="term" value="P:translation"/>
    <property type="evidence" value="ECO:0007669"/>
    <property type="project" value="InterPro"/>
</dbReference>
<name>F4PRZ9_CACFS</name>
<accession>F4PRZ9</accession>
<dbReference type="FunFam" id="2.40.10.190:FF:000001">
    <property type="entry name" value="60S ribosomal protein L35a"/>
    <property type="match status" value="1"/>
</dbReference>
<dbReference type="InterPro" id="IPR009000">
    <property type="entry name" value="Transl_B-barrel_sf"/>
</dbReference>
<evidence type="ECO:0000256" key="3">
    <source>
        <dbReference type="ARBA" id="ARBA00023274"/>
    </source>
</evidence>
<evidence type="ECO:0000256" key="2">
    <source>
        <dbReference type="ARBA" id="ARBA00022980"/>
    </source>
</evidence>
<sequence length="169" mass="19057">MITSTSSPFITNNDNESGFIEKELTVIDDGLVSSYNNEMKSDIMKELKKIVKEIDNDQWMYDSSSPMLYTKGVVLGYRRSKVSQYNNISLVKIEGVVTRKDTRYYLGKKVAIARRVKQTEKNPKGVKIVWGKICKPHGNSGAVQARFSKNLPPKAMGAKLRVMMFPSAI</sequence>
<proteinExistence type="inferred from homology"/>
<dbReference type="KEGG" id="dfa:DFA_00458"/>
<evidence type="ECO:0000256" key="1">
    <source>
        <dbReference type="ARBA" id="ARBA00009269"/>
    </source>
</evidence>
<dbReference type="Gene3D" id="2.40.10.190">
    <property type="entry name" value="translation elongation factor selb, chain A, domain 4"/>
    <property type="match status" value="1"/>
</dbReference>
<keyword evidence="5" id="KW-1185">Reference proteome</keyword>
<dbReference type="InterPro" id="IPR038661">
    <property type="entry name" value="Ribosomal_eL33_sf"/>
</dbReference>
<reference evidence="5" key="1">
    <citation type="journal article" date="2011" name="Genome Res.">
        <title>Phylogeny-wide analysis of social amoeba genomes highlights ancient origins for complex intercellular communication.</title>
        <authorList>
            <person name="Heidel A.J."/>
            <person name="Lawal H.M."/>
            <person name="Felder M."/>
            <person name="Schilde C."/>
            <person name="Helps N.R."/>
            <person name="Tunggal B."/>
            <person name="Rivero F."/>
            <person name="John U."/>
            <person name="Schleicher M."/>
            <person name="Eichinger L."/>
            <person name="Platzer M."/>
            <person name="Noegel A.A."/>
            <person name="Schaap P."/>
            <person name="Gloeckner G."/>
        </authorList>
    </citation>
    <scope>NUCLEOTIDE SEQUENCE [LARGE SCALE GENOMIC DNA]</scope>
    <source>
        <strain evidence="5">SH3</strain>
    </source>
</reference>
<organism evidence="4 5">
    <name type="scientific">Cavenderia fasciculata</name>
    <name type="common">Slime mold</name>
    <name type="synonym">Dictyostelium fasciculatum</name>
    <dbReference type="NCBI Taxonomy" id="261658"/>
    <lineage>
        <taxon>Eukaryota</taxon>
        <taxon>Amoebozoa</taxon>
        <taxon>Evosea</taxon>
        <taxon>Eumycetozoa</taxon>
        <taxon>Dictyostelia</taxon>
        <taxon>Acytosteliales</taxon>
        <taxon>Cavenderiaceae</taxon>
        <taxon>Cavenderia</taxon>
    </lineage>
</organism>
<evidence type="ECO:0000313" key="4">
    <source>
        <dbReference type="EMBL" id="EGG20597.1"/>
    </source>
</evidence>
<dbReference type="AlphaFoldDB" id="F4PRZ9"/>
<dbReference type="GO" id="GO:0005840">
    <property type="term" value="C:ribosome"/>
    <property type="evidence" value="ECO:0007669"/>
    <property type="project" value="UniProtKB-KW"/>
</dbReference>
<dbReference type="OrthoDB" id="1166329at2759"/>
<dbReference type="STRING" id="1054147.F4PRZ9"/>
<dbReference type="HAMAP" id="MF_00573">
    <property type="entry name" value="Ribosomal_eL33"/>
    <property type="match status" value="1"/>
</dbReference>
<dbReference type="InterPro" id="IPR001780">
    <property type="entry name" value="Ribosomal_eL33"/>
</dbReference>
<dbReference type="RefSeq" id="XP_004358447.1">
    <property type="nucleotide sequence ID" value="XM_004358390.1"/>
</dbReference>
<dbReference type="GeneID" id="14872842"/>
<dbReference type="OMA" id="KITCTHG"/>
<evidence type="ECO:0000313" key="5">
    <source>
        <dbReference type="Proteomes" id="UP000007797"/>
    </source>
</evidence>
<keyword evidence="3" id="KW-0687">Ribonucleoprotein</keyword>
<dbReference type="GO" id="GO:0003735">
    <property type="term" value="F:structural constituent of ribosome"/>
    <property type="evidence" value="ECO:0007669"/>
    <property type="project" value="InterPro"/>
</dbReference>